<gene>
    <name evidence="7" type="ORF">DFJ75_0474</name>
</gene>
<evidence type="ECO:0000256" key="2">
    <source>
        <dbReference type="ARBA" id="ARBA00023125"/>
    </source>
</evidence>
<sequence length="238" mass="26075">MFPNAHWPGQVRLSSEPRCDDGSAAANDSKVLCVSSVSAGPGRPRLVEQRRHGDTARDEILDAAGELFTTRGYSGTSTRMIAEAVGIRQASLYHHFKTKDDILEALLQNTVARALATAQQLREAVGEPALERLQSLARFDAAQLAGSRWNLGALYLLPELRTERFAEFRQARTDLARIYAALAGEVLGDPDDPRRHLPFRLVESVISMRSDEMAGALGADSLHEMVDLLVDTIALVLK</sequence>
<dbReference type="SUPFAM" id="SSF46689">
    <property type="entry name" value="Homeodomain-like"/>
    <property type="match status" value="1"/>
</dbReference>
<dbReference type="Pfam" id="PF00440">
    <property type="entry name" value="TetR_N"/>
    <property type="match status" value="1"/>
</dbReference>
<evidence type="ECO:0000259" key="6">
    <source>
        <dbReference type="PROSITE" id="PS50977"/>
    </source>
</evidence>
<dbReference type="Proteomes" id="UP000274762">
    <property type="component" value="Unassembled WGS sequence"/>
</dbReference>
<organism evidence="7 8">
    <name type="scientific">Williamsia marianensis</name>
    <dbReference type="NCBI Taxonomy" id="85044"/>
    <lineage>
        <taxon>Bacteria</taxon>
        <taxon>Bacillati</taxon>
        <taxon>Actinomycetota</taxon>
        <taxon>Actinomycetes</taxon>
        <taxon>Mycobacteriales</taxon>
        <taxon>Nocardiaceae</taxon>
        <taxon>Williamsia</taxon>
    </lineage>
</organism>
<dbReference type="InterPro" id="IPR009057">
    <property type="entry name" value="Homeodomain-like_sf"/>
</dbReference>
<name>A0A495JZR2_WILMA</name>
<keyword evidence="1" id="KW-0805">Transcription regulation</keyword>
<protein>
    <submittedName>
        <fullName evidence="7">TetR family transcriptional regulator</fullName>
    </submittedName>
</protein>
<comment type="caution">
    <text evidence="7">The sequence shown here is derived from an EMBL/GenBank/DDBJ whole genome shotgun (WGS) entry which is preliminary data.</text>
</comment>
<dbReference type="EMBL" id="RBKV01000001">
    <property type="protein sequence ID" value="RKR93689.1"/>
    <property type="molecule type" value="Genomic_DNA"/>
</dbReference>
<evidence type="ECO:0000313" key="8">
    <source>
        <dbReference type="Proteomes" id="UP000274762"/>
    </source>
</evidence>
<evidence type="ECO:0000256" key="3">
    <source>
        <dbReference type="ARBA" id="ARBA00023163"/>
    </source>
</evidence>
<dbReference type="PANTHER" id="PTHR30055">
    <property type="entry name" value="HTH-TYPE TRANSCRIPTIONAL REGULATOR RUTR"/>
    <property type="match status" value="1"/>
</dbReference>
<evidence type="ECO:0000313" key="7">
    <source>
        <dbReference type="EMBL" id="RKR93689.1"/>
    </source>
</evidence>
<dbReference type="GO" id="GO:0003700">
    <property type="term" value="F:DNA-binding transcription factor activity"/>
    <property type="evidence" value="ECO:0007669"/>
    <property type="project" value="TreeGrafter"/>
</dbReference>
<keyword evidence="3" id="KW-0804">Transcription</keyword>
<accession>A0A495JZR2</accession>
<feature type="domain" description="HTH tetR-type" evidence="6">
    <location>
        <begin position="54"/>
        <end position="114"/>
    </location>
</feature>
<evidence type="ECO:0000256" key="1">
    <source>
        <dbReference type="ARBA" id="ARBA00023015"/>
    </source>
</evidence>
<dbReference type="GO" id="GO:0000976">
    <property type="term" value="F:transcription cis-regulatory region binding"/>
    <property type="evidence" value="ECO:0007669"/>
    <property type="project" value="TreeGrafter"/>
</dbReference>
<dbReference type="AlphaFoldDB" id="A0A495JZR2"/>
<dbReference type="InterPro" id="IPR001647">
    <property type="entry name" value="HTH_TetR"/>
</dbReference>
<evidence type="ECO:0000256" key="5">
    <source>
        <dbReference type="SAM" id="MobiDB-lite"/>
    </source>
</evidence>
<reference evidence="7 8" key="1">
    <citation type="submission" date="2018-10" db="EMBL/GenBank/DDBJ databases">
        <title>Sequencing the genomes of 1000 actinobacteria strains.</title>
        <authorList>
            <person name="Klenk H.-P."/>
        </authorList>
    </citation>
    <scope>NUCLEOTIDE SEQUENCE [LARGE SCALE GENOMIC DNA]</scope>
    <source>
        <strain evidence="7 8">DSM 44343</strain>
    </source>
</reference>
<evidence type="ECO:0000256" key="4">
    <source>
        <dbReference type="PROSITE-ProRule" id="PRU00335"/>
    </source>
</evidence>
<proteinExistence type="predicted"/>
<keyword evidence="2 4" id="KW-0238">DNA-binding</keyword>
<dbReference type="PRINTS" id="PR00455">
    <property type="entry name" value="HTHTETR"/>
</dbReference>
<dbReference type="PANTHER" id="PTHR30055:SF234">
    <property type="entry name" value="HTH-TYPE TRANSCRIPTIONAL REGULATOR BETI"/>
    <property type="match status" value="1"/>
</dbReference>
<dbReference type="PROSITE" id="PS50977">
    <property type="entry name" value="HTH_TETR_2"/>
    <property type="match status" value="1"/>
</dbReference>
<dbReference type="InterPro" id="IPR050109">
    <property type="entry name" value="HTH-type_TetR-like_transc_reg"/>
</dbReference>
<feature type="region of interest" description="Disordered" evidence="5">
    <location>
        <begin position="1"/>
        <end position="24"/>
    </location>
</feature>
<dbReference type="Gene3D" id="1.10.357.10">
    <property type="entry name" value="Tetracycline Repressor, domain 2"/>
    <property type="match status" value="1"/>
</dbReference>
<feature type="DNA-binding region" description="H-T-H motif" evidence="4">
    <location>
        <begin position="77"/>
        <end position="96"/>
    </location>
</feature>